<name>A0A4Y2KGS5_ARAVE</name>
<comment type="caution">
    <text evidence="1">The sequence shown here is derived from an EMBL/GenBank/DDBJ whole genome shotgun (WGS) entry which is preliminary data.</text>
</comment>
<gene>
    <name evidence="1" type="ORF">AVEN_131517_1</name>
</gene>
<dbReference type="EMBL" id="BGPR01004552">
    <property type="protein sequence ID" value="GBN00807.1"/>
    <property type="molecule type" value="Genomic_DNA"/>
</dbReference>
<keyword evidence="2" id="KW-1185">Reference proteome</keyword>
<reference evidence="1 2" key="1">
    <citation type="journal article" date="2019" name="Sci. Rep.">
        <title>Orb-weaving spider Araneus ventricosus genome elucidates the spidroin gene catalogue.</title>
        <authorList>
            <person name="Kono N."/>
            <person name="Nakamura H."/>
            <person name="Ohtoshi R."/>
            <person name="Moran D.A.P."/>
            <person name="Shinohara A."/>
            <person name="Yoshida Y."/>
            <person name="Fujiwara M."/>
            <person name="Mori M."/>
            <person name="Tomita M."/>
            <person name="Arakawa K."/>
        </authorList>
    </citation>
    <scope>NUCLEOTIDE SEQUENCE [LARGE SCALE GENOMIC DNA]</scope>
</reference>
<protein>
    <submittedName>
        <fullName evidence="1">Uncharacterized protein</fullName>
    </submittedName>
</protein>
<evidence type="ECO:0000313" key="2">
    <source>
        <dbReference type="Proteomes" id="UP000499080"/>
    </source>
</evidence>
<dbReference type="AlphaFoldDB" id="A0A4Y2KGS5"/>
<organism evidence="1 2">
    <name type="scientific">Araneus ventricosus</name>
    <name type="common">Orbweaver spider</name>
    <name type="synonym">Epeira ventricosa</name>
    <dbReference type="NCBI Taxonomy" id="182803"/>
    <lineage>
        <taxon>Eukaryota</taxon>
        <taxon>Metazoa</taxon>
        <taxon>Ecdysozoa</taxon>
        <taxon>Arthropoda</taxon>
        <taxon>Chelicerata</taxon>
        <taxon>Arachnida</taxon>
        <taxon>Araneae</taxon>
        <taxon>Araneomorphae</taxon>
        <taxon>Entelegynae</taxon>
        <taxon>Araneoidea</taxon>
        <taxon>Araneidae</taxon>
        <taxon>Araneus</taxon>
    </lineage>
</organism>
<accession>A0A4Y2KGS5</accession>
<sequence length="123" mass="13805">MWVTTVIFIASTAQVNPFTAAIFRSKVNWPLRGVFTLKGFQRFGDQNTYLNKPYVVISHKDHFKDHLKKPAGVVSPKLSRISPNTGEEKITLSASNVCHSLTQAGKIVRACFVSYNEETEYAI</sequence>
<proteinExistence type="predicted"/>
<dbReference type="Proteomes" id="UP000499080">
    <property type="component" value="Unassembled WGS sequence"/>
</dbReference>
<evidence type="ECO:0000313" key="1">
    <source>
        <dbReference type="EMBL" id="GBN00807.1"/>
    </source>
</evidence>